<dbReference type="Proteomes" id="UP000035642">
    <property type="component" value="Unassembled WGS sequence"/>
</dbReference>
<dbReference type="AlphaFoldDB" id="A0A0K0D356"/>
<evidence type="ECO:0000313" key="2">
    <source>
        <dbReference type="WBParaSite" id="ACAC_0000450101-mRNA-1"/>
    </source>
</evidence>
<dbReference type="WBParaSite" id="ACAC_0000450101-mRNA-1">
    <property type="protein sequence ID" value="ACAC_0000450101-mRNA-1"/>
    <property type="gene ID" value="ACAC_0000450101"/>
</dbReference>
<proteinExistence type="predicted"/>
<reference evidence="1" key="1">
    <citation type="submission" date="2012-09" db="EMBL/GenBank/DDBJ databases">
        <authorList>
            <person name="Martin A.A."/>
        </authorList>
    </citation>
    <scope>NUCLEOTIDE SEQUENCE</scope>
</reference>
<evidence type="ECO:0000313" key="1">
    <source>
        <dbReference type="Proteomes" id="UP000035642"/>
    </source>
</evidence>
<sequence>MGSTAMIDIDALGAVVFDSSADSCAKDDLLSDVFDSVTSLTTLSFPPSDVCAHAHWDYSVESVRRAVCDYISRYITSL</sequence>
<name>A0A0K0D356_ANGCA</name>
<reference evidence="2" key="2">
    <citation type="submission" date="2017-02" db="UniProtKB">
        <authorList>
            <consortium name="WormBaseParasite"/>
        </authorList>
    </citation>
    <scope>IDENTIFICATION</scope>
</reference>
<protein>
    <submittedName>
        <fullName evidence="2">Uncharacterized protein</fullName>
    </submittedName>
</protein>
<organism evidence="1 2">
    <name type="scientific">Angiostrongylus cantonensis</name>
    <name type="common">Rat lungworm</name>
    <dbReference type="NCBI Taxonomy" id="6313"/>
    <lineage>
        <taxon>Eukaryota</taxon>
        <taxon>Metazoa</taxon>
        <taxon>Ecdysozoa</taxon>
        <taxon>Nematoda</taxon>
        <taxon>Chromadorea</taxon>
        <taxon>Rhabditida</taxon>
        <taxon>Rhabditina</taxon>
        <taxon>Rhabditomorpha</taxon>
        <taxon>Strongyloidea</taxon>
        <taxon>Metastrongylidae</taxon>
        <taxon>Angiostrongylus</taxon>
    </lineage>
</organism>
<keyword evidence="1" id="KW-1185">Reference proteome</keyword>
<accession>A0A0K0D356</accession>